<evidence type="ECO:0000256" key="1">
    <source>
        <dbReference type="ARBA" id="ARBA00022729"/>
    </source>
</evidence>
<organism evidence="4 5">
    <name type="scientific">Streptomyces monticola</name>
    <dbReference type="NCBI Taxonomy" id="2666263"/>
    <lineage>
        <taxon>Bacteria</taxon>
        <taxon>Bacillati</taxon>
        <taxon>Actinomycetota</taxon>
        <taxon>Actinomycetes</taxon>
        <taxon>Kitasatosporales</taxon>
        <taxon>Streptomycetaceae</taxon>
        <taxon>Streptomyces</taxon>
    </lineage>
</organism>
<gene>
    <name evidence="4" type="ORF">ACFQVC_19450</name>
</gene>
<evidence type="ECO:0000259" key="3">
    <source>
        <dbReference type="Pfam" id="PF00089"/>
    </source>
</evidence>
<dbReference type="Pfam" id="PF00089">
    <property type="entry name" value="Trypsin"/>
    <property type="match status" value="1"/>
</dbReference>
<accession>A0ABW2JKH9</accession>
<feature type="domain" description="Peptidase S1" evidence="3">
    <location>
        <begin position="40"/>
        <end position="236"/>
    </location>
</feature>
<evidence type="ECO:0000256" key="2">
    <source>
        <dbReference type="SAM" id="SignalP"/>
    </source>
</evidence>
<dbReference type="SUPFAM" id="SSF50494">
    <property type="entry name" value="Trypsin-like serine proteases"/>
    <property type="match status" value="1"/>
</dbReference>
<dbReference type="RefSeq" id="WP_381831738.1">
    <property type="nucleotide sequence ID" value="NZ_JBHTCF010000007.1"/>
</dbReference>
<sequence length="258" mass="27716">MRDRSRWLTLGSALCALALVTGCSRFFGPQTEATATDGLPSVGVLVADGAHWCTASVVDSPGRNVIATAGHCVMNVDEDGRVEDLTEQDLAFAPGFRGSGEGDAPYGMWRVKGAHLDDRWKHQADDRADFAFLTLEPDDRGRDVQDVVGASVPQWDSGFDRDVVVYGYPDSEHNPGNRQISCRTRTERDEEEPFMLTFTCGGFWTGTSGSPFLTDFGGPGRPGRVIAVLSGGETDDVSTAVLFTDATRKVYEAAVAAG</sequence>
<keyword evidence="1 2" id="KW-0732">Signal</keyword>
<keyword evidence="4" id="KW-0378">Hydrolase</keyword>
<dbReference type="EC" id="3.4.21.-" evidence="4"/>
<dbReference type="PANTHER" id="PTHR15462">
    <property type="entry name" value="SERINE PROTEASE"/>
    <property type="match status" value="1"/>
</dbReference>
<reference evidence="5" key="1">
    <citation type="journal article" date="2019" name="Int. J. Syst. Evol. Microbiol.">
        <title>The Global Catalogue of Microorganisms (GCM) 10K type strain sequencing project: providing services to taxonomists for standard genome sequencing and annotation.</title>
        <authorList>
            <consortium name="The Broad Institute Genomics Platform"/>
            <consortium name="The Broad Institute Genome Sequencing Center for Infectious Disease"/>
            <person name="Wu L."/>
            <person name="Ma J."/>
        </authorList>
    </citation>
    <scope>NUCLEOTIDE SEQUENCE [LARGE SCALE GENOMIC DNA]</scope>
    <source>
        <strain evidence="5">SYNS20</strain>
    </source>
</reference>
<evidence type="ECO:0000313" key="5">
    <source>
        <dbReference type="Proteomes" id="UP001596523"/>
    </source>
</evidence>
<dbReference type="InterPro" id="IPR050966">
    <property type="entry name" value="Glutamyl_endopeptidase"/>
</dbReference>
<keyword evidence="5" id="KW-1185">Reference proteome</keyword>
<dbReference type="InterPro" id="IPR043504">
    <property type="entry name" value="Peptidase_S1_PA_chymotrypsin"/>
</dbReference>
<dbReference type="PANTHER" id="PTHR15462:SF8">
    <property type="entry name" value="SERINE PROTEASE"/>
    <property type="match status" value="1"/>
</dbReference>
<feature type="signal peptide" evidence="2">
    <location>
        <begin position="1"/>
        <end position="26"/>
    </location>
</feature>
<feature type="chain" id="PRO_5047304702" evidence="2">
    <location>
        <begin position="27"/>
        <end position="258"/>
    </location>
</feature>
<comment type="caution">
    <text evidence="4">The sequence shown here is derived from an EMBL/GenBank/DDBJ whole genome shotgun (WGS) entry which is preliminary data.</text>
</comment>
<proteinExistence type="predicted"/>
<dbReference type="InterPro" id="IPR009003">
    <property type="entry name" value="Peptidase_S1_PA"/>
</dbReference>
<evidence type="ECO:0000313" key="4">
    <source>
        <dbReference type="EMBL" id="MFC7306388.1"/>
    </source>
</evidence>
<dbReference type="PROSITE" id="PS51257">
    <property type="entry name" value="PROKAR_LIPOPROTEIN"/>
    <property type="match status" value="1"/>
</dbReference>
<dbReference type="Proteomes" id="UP001596523">
    <property type="component" value="Unassembled WGS sequence"/>
</dbReference>
<dbReference type="InterPro" id="IPR001254">
    <property type="entry name" value="Trypsin_dom"/>
</dbReference>
<name>A0ABW2JKH9_9ACTN</name>
<protein>
    <submittedName>
        <fullName evidence="4">Trypsin-like serine peptidase</fullName>
        <ecNumber evidence="4">3.4.21.-</ecNumber>
    </submittedName>
</protein>
<dbReference type="GO" id="GO:0016787">
    <property type="term" value="F:hydrolase activity"/>
    <property type="evidence" value="ECO:0007669"/>
    <property type="project" value="UniProtKB-KW"/>
</dbReference>
<dbReference type="Gene3D" id="2.40.10.10">
    <property type="entry name" value="Trypsin-like serine proteases"/>
    <property type="match status" value="2"/>
</dbReference>
<dbReference type="EMBL" id="JBHTCF010000007">
    <property type="protein sequence ID" value="MFC7306388.1"/>
    <property type="molecule type" value="Genomic_DNA"/>
</dbReference>